<sequence length="167" mass="19564">MKNDFRMQYPLWMMGFIVVLGIFLFGVNSPETTEIVNTEVEQSILVEYGLVQGFIIVGSIILYLIMLLIFYIKMRRHNTMNPTQKIPSFAIRPPEYLEQDEGMTHITRIASQKVYTFMTWSLPALAVFAMFSPLPRIYIVLSILAVALLQYVIYYREIRKHLKEEDE</sequence>
<keyword evidence="3" id="KW-1185">Reference proteome</keyword>
<dbReference type="OrthoDB" id="2426546at2"/>
<evidence type="ECO:0008006" key="4">
    <source>
        <dbReference type="Google" id="ProtNLM"/>
    </source>
</evidence>
<name>A0A1B1RXP1_9BACL</name>
<keyword evidence="1" id="KW-1133">Transmembrane helix</keyword>
<gene>
    <name evidence="2" type="ORF">I858_001215</name>
</gene>
<dbReference type="Proteomes" id="UP000053354">
    <property type="component" value="Chromosome"/>
</dbReference>
<accession>A0A1B1RXP1</accession>
<reference evidence="2" key="1">
    <citation type="submission" date="2016-10" db="EMBL/GenBank/DDBJ databases">
        <authorList>
            <person name="See-Too W.S."/>
        </authorList>
    </citation>
    <scope>NUCLEOTIDE SEQUENCE</scope>
    <source>
        <strain evidence="2">L10.15</strain>
    </source>
</reference>
<dbReference type="AlphaFoldDB" id="A0A1B1RXP1"/>
<feature type="transmembrane region" description="Helical" evidence="1">
    <location>
        <begin position="137"/>
        <end position="155"/>
    </location>
</feature>
<feature type="transmembrane region" description="Helical" evidence="1">
    <location>
        <begin position="9"/>
        <end position="28"/>
    </location>
</feature>
<keyword evidence="1" id="KW-0812">Transmembrane</keyword>
<feature type="transmembrane region" description="Helical" evidence="1">
    <location>
        <begin position="114"/>
        <end position="131"/>
    </location>
</feature>
<keyword evidence="1" id="KW-0472">Membrane</keyword>
<dbReference type="EMBL" id="CP016540">
    <property type="protein sequence ID" value="ANU25696.1"/>
    <property type="molecule type" value="Genomic_DNA"/>
</dbReference>
<feature type="transmembrane region" description="Helical" evidence="1">
    <location>
        <begin position="48"/>
        <end position="72"/>
    </location>
</feature>
<evidence type="ECO:0000313" key="3">
    <source>
        <dbReference type="Proteomes" id="UP000053354"/>
    </source>
</evidence>
<proteinExistence type="predicted"/>
<evidence type="ECO:0000313" key="2">
    <source>
        <dbReference type="EMBL" id="ANU25696.1"/>
    </source>
</evidence>
<dbReference type="RefSeq" id="WP_065524270.1">
    <property type="nucleotide sequence ID" value="NZ_CP016540.2"/>
</dbReference>
<protein>
    <recommendedName>
        <fullName evidence="4">DUF2178 domain-containing protein</fullName>
    </recommendedName>
</protein>
<organism evidence="2 3">
    <name type="scientific">Planococcus versutus</name>
    <dbReference type="NCBI Taxonomy" id="1302659"/>
    <lineage>
        <taxon>Bacteria</taxon>
        <taxon>Bacillati</taxon>
        <taxon>Bacillota</taxon>
        <taxon>Bacilli</taxon>
        <taxon>Bacillales</taxon>
        <taxon>Caryophanaceae</taxon>
        <taxon>Planococcus</taxon>
    </lineage>
</organism>
<dbReference type="STRING" id="1302659.I858_001215"/>
<dbReference type="KEGG" id="pll:I858_001215"/>
<evidence type="ECO:0000256" key="1">
    <source>
        <dbReference type="SAM" id="Phobius"/>
    </source>
</evidence>